<dbReference type="RefSeq" id="WP_211535134.1">
    <property type="nucleotide sequence ID" value="NZ_JAGSSV010000002.1"/>
</dbReference>
<comment type="caution">
    <text evidence="1">The sequence shown here is derived from an EMBL/GenBank/DDBJ whole genome shotgun (WGS) entry which is preliminary data.</text>
</comment>
<evidence type="ECO:0000313" key="1">
    <source>
        <dbReference type="EMBL" id="MBR7887778.1"/>
    </source>
</evidence>
<accession>A0ABS5H8S6</accession>
<dbReference type="EMBL" id="JAGSSV010000002">
    <property type="protein sequence ID" value="MBR7887778.1"/>
    <property type="molecule type" value="Genomic_DNA"/>
</dbReference>
<dbReference type="Pfam" id="PF06080">
    <property type="entry name" value="DUF938"/>
    <property type="match status" value="1"/>
</dbReference>
<dbReference type="Gene3D" id="3.40.50.150">
    <property type="entry name" value="Vaccinia Virus protein VP39"/>
    <property type="match status" value="1"/>
</dbReference>
<proteinExistence type="predicted"/>
<name>A0ABS5H8S6_9GAMM</name>
<dbReference type="PANTHER" id="PTHR20974:SF0">
    <property type="entry name" value="UPF0585 PROTEIN CG18661"/>
    <property type="match status" value="1"/>
</dbReference>
<gene>
    <name evidence="1" type="ORF">J9B83_02405</name>
</gene>
<organism evidence="1 2">
    <name type="scientific">Marinomonas vulgaris</name>
    <dbReference type="NCBI Taxonomy" id="2823372"/>
    <lineage>
        <taxon>Bacteria</taxon>
        <taxon>Pseudomonadati</taxon>
        <taxon>Pseudomonadota</taxon>
        <taxon>Gammaproteobacteria</taxon>
        <taxon>Oceanospirillales</taxon>
        <taxon>Oceanospirillaceae</taxon>
        <taxon>Marinomonas</taxon>
    </lineage>
</organism>
<dbReference type="Proteomes" id="UP000679722">
    <property type="component" value="Unassembled WGS sequence"/>
</dbReference>
<dbReference type="InterPro" id="IPR029063">
    <property type="entry name" value="SAM-dependent_MTases_sf"/>
</dbReference>
<protein>
    <submittedName>
        <fullName evidence="1">DUF938 domain-containing protein</fullName>
    </submittedName>
</protein>
<dbReference type="InterPro" id="IPR010342">
    <property type="entry name" value="DUF938"/>
</dbReference>
<evidence type="ECO:0000313" key="2">
    <source>
        <dbReference type="Proteomes" id="UP000679722"/>
    </source>
</evidence>
<dbReference type="PANTHER" id="PTHR20974">
    <property type="entry name" value="UPF0585 PROTEIN CG18661"/>
    <property type="match status" value="1"/>
</dbReference>
<dbReference type="SUPFAM" id="SSF53335">
    <property type="entry name" value="S-adenosyl-L-methionine-dependent methyltransferases"/>
    <property type="match status" value="1"/>
</dbReference>
<sequence length="194" mass="21860">MTKEFSPSCERNQQPILDQLSLYFKDAKNVLEIGSGTGQHAVYFSERLPHLTWNTSDMLDYHGSILAWMAEAKLSNLVAPFEFHFGKNDWPSLDIDAVFTANTTHIMQREEARLMMQTIAKNLASGGIFCQYGPMNINGEYTSEGNREFDQNLRERGCGGICDVAELEEWAGSMALVEKISMPANNTLLVWKVI</sequence>
<keyword evidence="2" id="KW-1185">Reference proteome</keyword>
<reference evidence="2" key="1">
    <citation type="submission" date="2023-07" db="EMBL/GenBank/DDBJ databases">
        <title>Marinomonas vulgaris A79, complete genome.</title>
        <authorList>
            <person name="Ying J.-J."/>
        </authorList>
    </citation>
    <scope>NUCLEOTIDE SEQUENCE [LARGE SCALE GENOMIC DNA]</scope>
    <source>
        <strain evidence="2">A79</strain>
    </source>
</reference>